<dbReference type="PIRSF" id="PIRSF018266">
    <property type="entry name" value="FecR"/>
    <property type="match status" value="1"/>
</dbReference>
<dbReference type="PANTHER" id="PTHR30273:SF2">
    <property type="entry name" value="PROTEIN FECR"/>
    <property type="match status" value="1"/>
</dbReference>
<dbReference type="Gene3D" id="3.55.50.30">
    <property type="match status" value="1"/>
</dbReference>
<dbReference type="EMBL" id="POSP01000003">
    <property type="protein sequence ID" value="PND38972.1"/>
    <property type="molecule type" value="Genomic_DNA"/>
</dbReference>
<dbReference type="Gene3D" id="2.60.120.1440">
    <property type="match status" value="1"/>
</dbReference>
<dbReference type="InterPro" id="IPR006860">
    <property type="entry name" value="FecR"/>
</dbReference>
<evidence type="ECO:0000259" key="3">
    <source>
        <dbReference type="Pfam" id="PF16220"/>
    </source>
</evidence>
<feature type="domain" description="FecR N-terminal" evidence="3">
    <location>
        <begin position="26"/>
        <end position="60"/>
    </location>
</feature>
<protein>
    <recommendedName>
        <fullName evidence="6">Iron dicitrate transport regulator FecR</fullName>
    </recommendedName>
</protein>
<keyword evidence="5" id="KW-1185">Reference proteome</keyword>
<dbReference type="AlphaFoldDB" id="A0A2N8KZY6"/>
<dbReference type="Proteomes" id="UP000235916">
    <property type="component" value="Unassembled WGS sequence"/>
</dbReference>
<comment type="caution">
    <text evidence="4">The sequence shown here is derived from an EMBL/GenBank/DDBJ whole genome shotgun (WGS) entry which is preliminary data.</text>
</comment>
<dbReference type="PANTHER" id="PTHR30273">
    <property type="entry name" value="PERIPLASMIC SIGNAL SENSOR AND SIGMA FACTOR ACTIVATOR FECR-RELATED"/>
    <property type="match status" value="1"/>
</dbReference>
<dbReference type="GO" id="GO:0016989">
    <property type="term" value="F:sigma factor antagonist activity"/>
    <property type="evidence" value="ECO:0007669"/>
    <property type="project" value="TreeGrafter"/>
</dbReference>
<accession>A0A2N8KZY6</accession>
<proteinExistence type="predicted"/>
<name>A0A2N8KZY6_9BURK</name>
<dbReference type="RefSeq" id="WP_102768889.1">
    <property type="nucleotide sequence ID" value="NZ_POSP01000003.1"/>
</dbReference>
<feature type="region of interest" description="Disordered" evidence="1">
    <location>
        <begin position="1"/>
        <end position="20"/>
    </location>
</feature>
<organism evidence="4 5">
    <name type="scientific">Kinneretia aquatilis</name>
    <dbReference type="NCBI Taxonomy" id="2070761"/>
    <lineage>
        <taxon>Bacteria</taxon>
        <taxon>Pseudomonadati</taxon>
        <taxon>Pseudomonadota</taxon>
        <taxon>Betaproteobacteria</taxon>
        <taxon>Burkholderiales</taxon>
        <taxon>Sphaerotilaceae</taxon>
        <taxon>Roseateles</taxon>
    </lineage>
</organism>
<evidence type="ECO:0000256" key="1">
    <source>
        <dbReference type="SAM" id="MobiDB-lite"/>
    </source>
</evidence>
<reference evidence="4 5" key="1">
    <citation type="submission" date="2018-01" db="EMBL/GenBank/DDBJ databases">
        <title>Draft genome sequence of Paucibacter aquatile CR182 isolated from freshwater of the Nakdong River.</title>
        <authorList>
            <person name="Choi A."/>
            <person name="Chung E.J."/>
        </authorList>
    </citation>
    <scope>NUCLEOTIDE SEQUENCE [LARGE SCALE GENOMIC DNA]</scope>
    <source>
        <strain evidence="4 5">CR182</strain>
    </source>
</reference>
<dbReference type="InterPro" id="IPR012373">
    <property type="entry name" value="Ferrdict_sens_TM"/>
</dbReference>
<evidence type="ECO:0008006" key="6">
    <source>
        <dbReference type="Google" id="ProtNLM"/>
    </source>
</evidence>
<feature type="domain" description="FecR protein" evidence="2">
    <location>
        <begin position="133"/>
        <end position="225"/>
    </location>
</feature>
<evidence type="ECO:0000259" key="2">
    <source>
        <dbReference type="Pfam" id="PF04773"/>
    </source>
</evidence>
<gene>
    <name evidence="4" type="ORF">C1O66_16520</name>
</gene>
<dbReference type="InterPro" id="IPR032623">
    <property type="entry name" value="FecR_N"/>
</dbReference>
<dbReference type="Pfam" id="PF16220">
    <property type="entry name" value="DUF4880"/>
    <property type="match status" value="1"/>
</dbReference>
<evidence type="ECO:0000313" key="5">
    <source>
        <dbReference type="Proteomes" id="UP000235916"/>
    </source>
</evidence>
<dbReference type="Pfam" id="PF04773">
    <property type="entry name" value="FecR"/>
    <property type="match status" value="1"/>
</dbReference>
<dbReference type="OrthoDB" id="1100567at2"/>
<evidence type="ECO:0000313" key="4">
    <source>
        <dbReference type="EMBL" id="PND38972.1"/>
    </source>
</evidence>
<sequence length="347" mass="38087">MSHSPDLPTPAEGQVLPFGRQADPAEEARRWVVRIDAGELGAAERQQLKDWLARDPAHARLLDEHALIWAAAGQARFPEAPAQPAPARAARPRRPWLWASAVGGLAGACLLLVLMLRQPWAEAPPERQFAANHATPVGQQQVLLLPDGSRTELNAASSLGVVYGESRRRVVLERGVGLFEVAKDKSRPFEVVAGHTVVRAVGTRFLVQRHRDGSVEVTVYEGVVELRKAAKAEGEPDAQPLRLGAGQVALDQLRQTQLSLASPAELERKLAWQQGRIVFDNSSLGLALEEVNRYSAEPIELADPTLQDLRISGAFATRDVAVFLRSLEQGFGLKVKLQDQRWRISRI</sequence>